<reference evidence="1" key="1">
    <citation type="submission" date="2018-05" db="EMBL/GenBank/DDBJ databases">
        <authorList>
            <person name="Ashton P.M."/>
            <person name="Dallman T."/>
            <person name="Nair S."/>
            <person name="De Pinna E."/>
            <person name="Peters T."/>
            <person name="Grant K."/>
        </authorList>
    </citation>
    <scope>NUCLEOTIDE SEQUENCE [LARGE SCALE GENOMIC DNA]</scope>
    <source>
        <strain evidence="1">474878</strain>
    </source>
</reference>
<dbReference type="Proteomes" id="UP000839781">
    <property type="component" value="Unassembled WGS sequence"/>
</dbReference>
<dbReference type="EMBL" id="AAIYJF010000025">
    <property type="protein sequence ID" value="ECJ4379983.1"/>
    <property type="molecule type" value="Genomic_DNA"/>
</dbReference>
<accession>A0A5Y3W6Y3</accession>
<protein>
    <submittedName>
        <fullName evidence="1">Uncharacterized protein</fullName>
    </submittedName>
</protein>
<gene>
    <name evidence="1" type="ORF">DLB95_22855</name>
</gene>
<name>A0A5Y3W6Y3_SALDZ</name>
<organism evidence="1">
    <name type="scientific">Salmonella diarizonae</name>
    <dbReference type="NCBI Taxonomy" id="59204"/>
    <lineage>
        <taxon>Bacteria</taxon>
        <taxon>Pseudomonadati</taxon>
        <taxon>Pseudomonadota</taxon>
        <taxon>Gammaproteobacteria</taxon>
        <taxon>Enterobacterales</taxon>
        <taxon>Enterobacteriaceae</taxon>
        <taxon>Salmonella</taxon>
    </lineage>
</organism>
<comment type="caution">
    <text evidence="1">The sequence shown here is derived from an EMBL/GenBank/DDBJ whole genome shotgun (WGS) entry which is preliminary data.</text>
</comment>
<proteinExistence type="predicted"/>
<sequence length="282" mass="30962">MRNSTTNKTKRPCGITLIVTLAVLLNMPELGICYSPLLPDDDVIQSPIISGYMWWHGQAGPMSVCTATIRKEDWKQEGGDYVASGICNNYQNLNASDVVGLTGMNPVGAYDNTNFYEVNLAYGCWPLMDDVSYTLYGYAWVDWYHLVNPVANRLKHGCPSGRLVLNPSPVVTITNNVSGLTGSKKTIKNAPASWTKVETAFWYRGLDRVDKNKMGWAPASILPDLICASHLTYKVRLKGDPTVVPGAVVVEEEWSVEPMQTPVQMGDTSIPQTVAQCSIIAV</sequence>
<dbReference type="AlphaFoldDB" id="A0A5Y3W6Y3"/>
<evidence type="ECO:0000313" key="1">
    <source>
        <dbReference type="EMBL" id="ECJ4379983.1"/>
    </source>
</evidence>